<name>A0A1I0HZN1_9GAMM</name>
<dbReference type="EMBL" id="FOHZ01000038">
    <property type="protein sequence ID" value="SET89401.1"/>
    <property type="molecule type" value="Genomic_DNA"/>
</dbReference>
<keyword evidence="2" id="KW-1185">Reference proteome</keyword>
<dbReference type="RefSeq" id="WP_091855054.1">
    <property type="nucleotide sequence ID" value="NZ_FOHZ01000038.1"/>
</dbReference>
<reference evidence="2" key="1">
    <citation type="submission" date="2016-10" db="EMBL/GenBank/DDBJ databases">
        <authorList>
            <person name="Varghese N."/>
            <person name="Submissions S."/>
        </authorList>
    </citation>
    <scope>NUCLEOTIDE SEQUENCE [LARGE SCALE GENOMIC DNA]</scope>
    <source>
        <strain evidence="2">CGMCC 1.6489</strain>
    </source>
</reference>
<protein>
    <submittedName>
        <fullName evidence="1">Uncharacterized protein</fullName>
    </submittedName>
</protein>
<evidence type="ECO:0000313" key="2">
    <source>
        <dbReference type="Proteomes" id="UP000198762"/>
    </source>
</evidence>
<accession>A0A1I0HZN1</accession>
<dbReference type="AlphaFoldDB" id="A0A1I0HZN1"/>
<dbReference type="Proteomes" id="UP000198762">
    <property type="component" value="Unassembled WGS sequence"/>
</dbReference>
<gene>
    <name evidence="1" type="ORF">SAMN04487962_13817</name>
</gene>
<organism evidence="1 2">
    <name type="scientific">Marinobacter segnicrescens</name>
    <dbReference type="NCBI Taxonomy" id="430453"/>
    <lineage>
        <taxon>Bacteria</taxon>
        <taxon>Pseudomonadati</taxon>
        <taxon>Pseudomonadota</taxon>
        <taxon>Gammaproteobacteria</taxon>
        <taxon>Pseudomonadales</taxon>
        <taxon>Marinobacteraceae</taxon>
        <taxon>Marinobacter</taxon>
    </lineage>
</organism>
<dbReference type="OrthoDB" id="5822659at2"/>
<proteinExistence type="predicted"/>
<evidence type="ECO:0000313" key="1">
    <source>
        <dbReference type="EMBL" id="SET89401.1"/>
    </source>
</evidence>
<dbReference type="STRING" id="430453.SAMN04487962_13817"/>
<sequence>MTKAHKASNQEQFLLRRKLAVEGLEESEWSDFIHELNHHPCVDFAERKPNNRLDVTFDGTHWSTDELLKAIEAHGGRLKGGWWTKRKLAWYRFTDDNVRANAKLDPFCCSKIPPMKRK</sequence>